<dbReference type="AlphaFoldDB" id="A0A7T5R488"/>
<dbReference type="InterPro" id="IPR007486">
    <property type="entry name" value="YebE"/>
</dbReference>
<name>A0A7T5R488_9BACT</name>
<gene>
    <name evidence="1" type="ORF">HYS17_05330</name>
</gene>
<dbReference type="Gene3D" id="1.10.3680.10">
    <property type="entry name" value="TerB-like"/>
    <property type="match status" value="2"/>
</dbReference>
<dbReference type="Proteomes" id="UP000595362">
    <property type="component" value="Chromosome"/>
</dbReference>
<proteinExistence type="predicted"/>
<dbReference type="CDD" id="cd07177">
    <property type="entry name" value="terB_like"/>
    <property type="match status" value="2"/>
</dbReference>
<evidence type="ECO:0000313" key="2">
    <source>
        <dbReference type="Proteomes" id="UP000595362"/>
    </source>
</evidence>
<accession>A0A7T5R488</accession>
<organism evidence="1 2">
    <name type="scientific">Micavibrio aeruginosavorus</name>
    <dbReference type="NCBI Taxonomy" id="349221"/>
    <lineage>
        <taxon>Bacteria</taxon>
        <taxon>Pseudomonadati</taxon>
        <taxon>Bdellovibrionota</taxon>
        <taxon>Bdellovibrionia</taxon>
        <taxon>Bdellovibrionales</taxon>
        <taxon>Pseudobdellovibrionaceae</taxon>
        <taxon>Micavibrio</taxon>
    </lineage>
</organism>
<dbReference type="EMBL" id="CP066681">
    <property type="protein sequence ID" value="QQG37185.1"/>
    <property type="molecule type" value="Genomic_DNA"/>
</dbReference>
<dbReference type="SUPFAM" id="SSF158682">
    <property type="entry name" value="TerB-like"/>
    <property type="match status" value="2"/>
</dbReference>
<reference evidence="1 2" key="1">
    <citation type="submission" date="2020-07" db="EMBL/GenBank/DDBJ databases">
        <title>Huge and variable diversity of episymbiotic CPR bacteria and DPANN archaea in groundwater ecosystems.</title>
        <authorList>
            <person name="He C.Y."/>
            <person name="Keren R."/>
            <person name="Whittaker M."/>
            <person name="Farag I.F."/>
            <person name="Doudna J."/>
            <person name="Cate J.H.D."/>
            <person name="Banfield J.F."/>
        </authorList>
    </citation>
    <scope>NUCLEOTIDE SEQUENCE [LARGE SCALE GENOMIC DNA]</scope>
    <source>
        <strain evidence="1">NC_groundwater_70_Ag_B-0.1um_54_66</strain>
    </source>
</reference>
<evidence type="ECO:0000313" key="1">
    <source>
        <dbReference type="EMBL" id="QQG37185.1"/>
    </source>
</evidence>
<protein>
    <submittedName>
        <fullName evidence="1">TerB family tellurite resistance protein</fullName>
    </submittedName>
</protein>
<dbReference type="InterPro" id="IPR029024">
    <property type="entry name" value="TerB-like"/>
</dbReference>
<sequence length="316" mass="36999">MTSMADSRFYMWRTVFALAHADGQVTDKERQFMQIYLSRLSLSPEQKDILKADIDNRQEVSLMFSKITAEKDVEDFFNFARLLVWCDGDFAEQERQILELLRQRHDTPLGTERLIYKLKASGEKKSSWLRKMREKAGELKDILDVFAASAIADDAKGKKGEGLGHSRFYMWRAVFAMAHADNVVTEEERKYLRNILAEEPFSAEQKKILEEDMAQPQDIAEMFVNIEDQNDRSQFFYHARMLVWSDGDFGEQEQKIMMRLKQTHVRTVDFDQIMKNLDLSIDDEQKQKLAESRSRVLDVDPPQGFFRRLLRSVSGR</sequence>
<dbReference type="Pfam" id="PF04391">
    <property type="entry name" value="DUF533"/>
    <property type="match status" value="1"/>
</dbReference>